<evidence type="ECO:0000256" key="1">
    <source>
        <dbReference type="SAM" id="Coils"/>
    </source>
</evidence>
<keyword evidence="1" id="KW-0175">Coiled coil</keyword>
<organism evidence="2 3">
    <name type="scientific">Photobacterium indicum</name>
    <dbReference type="NCBI Taxonomy" id="81447"/>
    <lineage>
        <taxon>Bacteria</taxon>
        <taxon>Pseudomonadati</taxon>
        <taxon>Pseudomonadota</taxon>
        <taxon>Gammaproteobacteria</taxon>
        <taxon>Vibrionales</taxon>
        <taxon>Vibrionaceae</taxon>
        <taxon>Photobacterium</taxon>
    </lineage>
</organism>
<evidence type="ECO:0000313" key="3">
    <source>
        <dbReference type="Proteomes" id="UP000241803"/>
    </source>
</evidence>
<sequence>MGDLRGSALDEAVAVELELIKAEGNVEEITPILVHKRLVAKGLITGQVSTLTPRKGMIEKVNAEYLSGLGFTKRDMDLFKSRNNKLAFRANIERLREEKQELANQLATNTYTMIAIIRLLKTNTNIPIEAILSSYLVKELRTVENMKDDDVE</sequence>
<reference evidence="2 3" key="1">
    <citation type="submission" date="2018-03" db="EMBL/GenBank/DDBJ databases">
        <title>Whole genome sequencing of Histamine producing bacteria.</title>
        <authorList>
            <person name="Butler K."/>
        </authorList>
    </citation>
    <scope>NUCLEOTIDE SEQUENCE [LARGE SCALE GENOMIC DNA]</scope>
    <source>
        <strain evidence="2 3">ATCC 19614</strain>
    </source>
</reference>
<proteinExistence type="predicted"/>
<comment type="caution">
    <text evidence="2">The sequence shown here is derived from an EMBL/GenBank/DDBJ whole genome shotgun (WGS) entry which is preliminary data.</text>
</comment>
<dbReference type="Proteomes" id="UP000241803">
    <property type="component" value="Unassembled WGS sequence"/>
</dbReference>
<keyword evidence="3" id="KW-1185">Reference proteome</keyword>
<accession>A0A2T3L8M9</accession>
<protein>
    <submittedName>
        <fullName evidence="2">Uncharacterized protein</fullName>
    </submittedName>
</protein>
<name>A0A2T3L8M9_9GAMM</name>
<feature type="coiled-coil region" evidence="1">
    <location>
        <begin position="85"/>
        <end position="112"/>
    </location>
</feature>
<gene>
    <name evidence="2" type="ORF">C9J47_10615</name>
</gene>
<dbReference type="EMBL" id="PYOC01000003">
    <property type="protein sequence ID" value="PSV47323.1"/>
    <property type="molecule type" value="Genomic_DNA"/>
</dbReference>
<dbReference type="AlphaFoldDB" id="A0A2T3L8M9"/>
<evidence type="ECO:0000313" key="2">
    <source>
        <dbReference type="EMBL" id="PSV47323.1"/>
    </source>
</evidence>